<dbReference type="Gene3D" id="3.30.70.2450">
    <property type="match status" value="1"/>
</dbReference>
<dbReference type="GO" id="GO:0071949">
    <property type="term" value="F:FAD binding"/>
    <property type="evidence" value="ECO:0007669"/>
    <property type="project" value="InterPro"/>
</dbReference>
<dbReference type="AlphaFoldDB" id="A0A5E4UXG9"/>
<dbReference type="GO" id="GO:0019622">
    <property type="term" value="P:3-(3-hydroxy)phenylpropionate catabolic process"/>
    <property type="evidence" value="ECO:0007669"/>
    <property type="project" value="TreeGrafter"/>
</dbReference>
<organism evidence="3 4">
    <name type="scientific">Pandoraea horticolens</name>
    <dbReference type="NCBI Taxonomy" id="2508298"/>
    <lineage>
        <taxon>Bacteria</taxon>
        <taxon>Pseudomonadati</taxon>
        <taxon>Pseudomonadota</taxon>
        <taxon>Betaproteobacteria</taxon>
        <taxon>Burkholderiales</taxon>
        <taxon>Burkholderiaceae</taxon>
        <taxon>Pandoraea</taxon>
    </lineage>
</organism>
<reference evidence="3 4" key="1">
    <citation type="submission" date="2019-08" db="EMBL/GenBank/DDBJ databases">
        <authorList>
            <person name="Peeters C."/>
        </authorList>
    </citation>
    <scope>NUCLEOTIDE SEQUENCE [LARGE SCALE GENOMIC DNA]</scope>
    <source>
        <strain evidence="3 4">LMG 31112</strain>
    </source>
</reference>
<dbReference type="RefSeq" id="WP_150620617.1">
    <property type="nucleotide sequence ID" value="NZ_CABPSM010000005.1"/>
</dbReference>
<dbReference type="EMBL" id="CABPSM010000005">
    <property type="protein sequence ID" value="VVE04596.1"/>
    <property type="molecule type" value="Genomic_DNA"/>
</dbReference>
<dbReference type="Gene3D" id="3.50.50.60">
    <property type="entry name" value="FAD/NAD(P)-binding domain"/>
    <property type="match status" value="1"/>
</dbReference>
<dbReference type="Pfam" id="PF01494">
    <property type="entry name" value="FAD_binding_3"/>
    <property type="match status" value="1"/>
</dbReference>
<accession>A0A5E4UXG9</accession>
<dbReference type="PANTHER" id="PTHR43476:SF3">
    <property type="entry name" value="FAD-BINDING MONOOXYGENASE"/>
    <property type="match status" value="1"/>
</dbReference>
<dbReference type="GO" id="GO:0008688">
    <property type="term" value="F:3-(3-hydroxyphenyl)propionate hydroxylase activity"/>
    <property type="evidence" value="ECO:0007669"/>
    <property type="project" value="TreeGrafter"/>
</dbReference>
<feature type="domain" description="FAD-binding" evidence="2">
    <location>
        <begin position="10"/>
        <end position="367"/>
    </location>
</feature>
<dbReference type="NCBIfam" id="NF004829">
    <property type="entry name" value="PRK06183.1-3"/>
    <property type="match status" value="1"/>
</dbReference>
<proteinExistence type="predicted"/>
<evidence type="ECO:0000259" key="2">
    <source>
        <dbReference type="Pfam" id="PF01494"/>
    </source>
</evidence>
<evidence type="ECO:0000313" key="3">
    <source>
        <dbReference type="EMBL" id="VVE04596.1"/>
    </source>
</evidence>
<sequence>MNAVPQDDACDVAIVGLGPTGLVLAHMLGQAGHQVVVLEREPVFYGNARAVYTDDECMRIFQHLGVVDELQARMMMETPVQLVRPDGTPITQYMPRKRPFGWPIINFFYQPYLETTLSETLSRYPNVDVRRGREVIDFSQDADGVSIAHQATREARFSDSTDARTSVQGEADARTIRARFMVGADGGRSVVRTKLGIEMAGKSFPEPWLVVDLERKTGTDALRHLPYFNFVVDPKLPVVSCVQPDKFHRFEFMLMPGETKENMERPETVRRYLSMFVDPDQFFVKRKLVYTFNALIAAKWRDGRVLLAGDAAHMTPQFMGQGASSGVRDAYNLGWKLDLVLRDQAAQALLDTYQSERHVHAKAMIDVSVLLKNVVSARNPFATLLRDASLGLIRTIPPLRRWFQEGGFKPMPVYKKGTYLGLPRSHRNGPEGALAPQPEVRLFNGARQRIDDLLGPGFSLIGLNVDPSRYLDKASAETLKALSTRSITLYPYGGRPQGLNGVDRDNTNGTTEVEDIGGEMIAWFGKAGFSEKAVAILRPDRFAFAVVPVVELNRTVARLRSQLGMQRLGRQSDLARDSVSTLSVAKAA</sequence>
<gene>
    <name evidence="3" type="ORF">PHO31112_02316</name>
</gene>
<dbReference type="InterPro" id="IPR050631">
    <property type="entry name" value="PheA/TfdB_FAD_monoxygenase"/>
</dbReference>
<evidence type="ECO:0000256" key="1">
    <source>
        <dbReference type="ARBA" id="ARBA00023002"/>
    </source>
</evidence>
<dbReference type="PRINTS" id="PR00420">
    <property type="entry name" value="RNGMNOXGNASE"/>
</dbReference>
<evidence type="ECO:0000313" key="4">
    <source>
        <dbReference type="Proteomes" id="UP000343317"/>
    </source>
</evidence>
<dbReference type="SUPFAM" id="SSF51905">
    <property type="entry name" value="FAD/NAD(P)-binding domain"/>
    <property type="match status" value="1"/>
</dbReference>
<name>A0A5E4UXG9_9BURK</name>
<protein>
    <submittedName>
        <fullName evidence="3">3-(3-hydroxyphenyl)propionate hydroxylase</fullName>
    </submittedName>
</protein>
<dbReference type="InterPro" id="IPR002938">
    <property type="entry name" value="FAD-bd"/>
</dbReference>
<keyword evidence="4" id="KW-1185">Reference proteome</keyword>
<dbReference type="PANTHER" id="PTHR43476">
    <property type="entry name" value="3-(3-HYDROXY-PHENYL)PROPIONATE/3-HYDROXYCINNAMIC ACID HYDROXYLASE"/>
    <property type="match status" value="1"/>
</dbReference>
<dbReference type="Proteomes" id="UP000343317">
    <property type="component" value="Unassembled WGS sequence"/>
</dbReference>
<dbReference type="InterPro" id="IPR036188">
    <property type="entry name" value="FAD/NAD-bd_sf"/>
</dbReference>
<keyword evidence="1" id="KW-0560">Oxidoreductase</keyword>